<feature type="transmembrane region" description="Helical" evidence="7">
    <location>
        <begin position="267"/>
        <end position="287"/>
    </location>
</feature>
<dbReference type="InterPro" id="IPR019820">
    <property type="entry name" value="Sec-indep_translocase_CS"/>
</dbReference>
<comment type="function">
    <text evidence="7">Part of the twin-arginine translocation (Tat) system that transports large folded proteins containing a characteristic twin-arginine motif in their signal peptide across membranes. Together with TatB, TatC is part of a receptor directly interacting with Tat signal peptides.</text>
</comment>
<feature type="region of interest" description="Disordered" evidence="8">
    <location>
        <begin position="1"/>
        <end position="24"/>
    </location>
</feature>
<dbReference type="KEGG" id="clw:CLAC_06505"/>
<name>A0A0K2H134_9CORY</name>
<comment type="subcellular location">
    <subcellularLocation>
        <location evidence="7">Cell membrane</location>
        <topology evidence="7">Multi-pass membrane protein</topology>
    </subcellularLocation>
    <subcellularLocation>
        <location evidence="1">Membrane</location>
        <topology evidence="1">Multi-pass membrane protein</topology>
    </subcellularLocation>
</comment>
<dbReference type="NCBIfam" id="TIGR00945">
    <property type="entry name" value="tatC"/>
    <property type="match status" value="1"/>
</dbReference>
<dbReference type="AlphaFoldDB" id="A0A0K2H134"/>
<comment type="subunit">
    <text evidence="7">The Tat system comprises two distinct complexes: a TatABC complex, containing multiple copies of TatA, TatB and TatC subunits, and a separate TatA complex, containing only TatA subunits. Substrates initially bind to the TatABC complex, which probably triggers association of the separate TatA complex to form the active translocon.</text>
</comment>
<evidence type="ECO:0000256" key="7">
    <source>
        <dbReference type="HAMAP-Rule" id="MF_00902"/>
    </source>
</evidence>
<dbReference type="PATRIC" id="fig|1408189.4.peg.1294"/>
<feature type="region of interest" description="Disordered" evidence="8">
    <location>
        <begin position="327"/>
        <end position="397"/>
    </location>
</feature>
<sequence>MTSANPTSSRPRVQRRARKRKRNPEGVMTIVQHIQELRYRLMLAFAGIAVGTVLGFIWYQASFKIGPVPIPFTSSSVGPMSFMSLGEILKDPYCALPPEMRLGGETGECRLLATSPFEMFLLRMKVGALAGLVLSSPWWLYQIWAFVTPGLVRKEKRTTLAVAFVAGILFVLGAVLAYVVVAVGLQFLMQIGDSAQISALTGSEYFGFILALIIIFGVSFELPLFVVMLNMAGVVSYEMIKDKRRIIILLLFIFSAFMTPGQEPYSMVAMAVALTLLMELAIQFCRLNDRRRKRERPDWLDVDDEQGSGPISAPGAIGEYGGIDAPGSIQAPSSVGVSPSGSMQASAAPVASPAPVASARPQTRPTRNSRPPSPKPEAPAPTTDFRSRPVSDFDDVL</sequence>
<evidence type="ECO:0000313" key="10">
    <source>
        <dbReference type="Proteomes" id="UP000058446"/>
    </source>
</evidence>
<evidence type="ECO:0000256" key="3">
    <source>
        <dbReference type="ARBA" id="ARBA00022927"/>
    </source>
</evidence>
<dbReference type="GO" id="GO:0033281">
    <property type="term" value="C:TAT protein transport complex"/>
    <property type="evidence" value="ECO:0007669"/>
    <property type="project" value="UniProtKB-UniRule"/>
</dbReference>
<evidence type="ECO:0000313" key="9">
    <source>
        <dbReference type="EMBL" id="ALA67441.1"/>
    </source>
</evidence>
<feature type="transmembrane region" description="Helical" evidence="7">
    <location>
        <begin position="159"/>
        <end position="185"/>
    </location>
</feature>
<keyword evidence="7" id="KW-0813">Transport</keyword>
<protein>
    <recommendedName>
        <fullName evidence="7">Sec-independent protein translocase protein TatC</fullName>
    </recommendedName>
</protein>
<evidence type="ECO:0000256" key="2">
    <source>
        <dbReference type="ARBA" id="ARBA00022692"/>
    </source>
</evidence>
<dbReference type="PANTHER" id="PTHR30371">
    <property type="entry name" value="SEC-INDEPENDENT PROTEIN TRANSLOCASE PROTEIN TATC"/>
    <property type="match status" value="1"/>
</dbReference>
<keyword evidence="6 7" id="KW-0472">Membrane</keyword>
<dbReference type="InterPro" id="IPR002033">
    <property type="entry name" value="TatC"/>
</dbReference>
<evidence type="ECO:0000256" key="4">
    <source>
        <dbReference type="ARBA" id="ARBA00022989"/>
    </source>
</evidence>
<dbReference type="HAMAP" id="MF_00902">
    <property type="entry name" value="TatC"/>
    <property type="match status" value="1"/>
</dbReference>
<keyword evidence="2 7" id="KW-0812">Transmembrane</keyword>
<feature type="compositionally biased region" description="Basic residues" evidence="8">
    <location>
        <begin position="12"/>
        <end position="22"/>
    </location>
</feature>
<feature type="region of interest" description="Disordered" evidence="8">
    <location>
        <begin position="298"/>
        <end position="317"/>
    </location>
</feature>
<feature type="transmembrane region" description="Helical" evidence="7">
    <location>
        <begin position="126"/>
        <end position="147"/>
    </location>
</feature>
<keyword evidence="5 7" id="KW-0811">Translocation</keyword>
<feature type="transmembrane region" description="Helical" evidence="7">
    <location>
        <begin position="244"/>
        <end position="261"/>
    </location>
</feature>
<evidence type="ECO:0000256" key="5">
    <source>
        <dbReference type="ARBA" id="ARBA00023010"/>
    </source>
</evidence>
<dbReference type="GO" id="GO:0009977">
    <property type="term" value="F:proton motive force dependent protein transmembrane transporter activity"/>
    <property type="evidence" value="ECO:0007669"/>
    <property type="project" value="TreeGrafter"/>
</dbReference>
<reference evidence="9 10" key="1">
    <citation type="submission" date="2013-10" db="EMBL/GenBank/DDBJ databases">
        <title>Complete genome sequence of Corynebacterium lactis DSM 45799(T), isolated from raw cow milk.</title>
        <authorList>
            <person name="Ruckert C."/>
            <person name="Albersmeier A."/>
            <person name="Lipski A."/>
            <person name="Kalinowski J."/>
        </authorList>
    </citation>
    <scope>NUCLEOTIDE SEQUENCE [LARGE SCALE GENOMIC DNA]</scope>
    <source>
        <strain evidence="9 10">RW2-5</strain>
    </source>
</reference>
<dbReference type="GO" id="GO:0043953">
    <property type="term" value="P:protein transport by the Tat complex"/>
    <property type="evidence" value="ECO:0007669"/>
    <property type="project" value="UniProtKB-UniRule"/>
</dbReference>
<keyword evidence="3 7" id="KW-0653">Protein transport</keyword>
<dbReference type="GO" id="GO:0065002">
    <property type="term" value="P:intracellular protein transmembrane transport"/>
    <property type="evidence" value="ECO:0007669"/>
    <property type="project" value="TreeGrafter"/>
</dbReference>
<feature type="transmembrane region" description="Helical" evidence="7">
    <location>
        <begin position="41"/>
        <end position="61"/>
    </location>
</feature>
<gene>
    <name evidence="7" type="primary">tatC</name>
    <name evidence="9" type="ORF">CLAC_06505</name>
</gene>
<dbReference type="PANTHER" id="PTHR30371:SF0">
    <property type="entry name" value="SEC-INDEPENDENT PROTEIN TRANSLOCASE PROTEIN TATC, CHLOROPLASTIC-RELATED"/>
    <property type="match status" value="1"/>
</dbReference>
<accession>A0A0K2H134</accession>
<proteinExistence type="inferred from homology"/>
<evidence type="ECO:0000256" key="8">
    <source>
        <dbReference type="SAM" id="MobiDB-lite"/>
    </source>
</evidence>
<dbReference type="PROSITE" id="PS01218">
    <property type="entry name" value="TATC"/>
    <property type="match status" value="1"/>
</dbReference>
<keyword evidence="7" id="KW-1003">Cell membrane</keyword>
<evidence type="ECO:0000256" key="1">
    <source>
        <dbReference type="ARBA" id="ARBA00004141"/>
    </source>
</evidence>
<keyword evidence="4 7" id="KW-1133">Transmembrane helix</keyword>
<organism evidence="9 10">
    <name type="scientific">Corynebacterium lactis RW2-5</name>
    <dbReference type="NCBI Taxonomy" id="1408189"/>
    <lineage>
        <taxon>Bacteria</taxon>
        <taxon>Bacillati</taxon>
        <taxon>Actinomycetota</taxon>
        <taxon>Actinomycetes</taxon>
        <taxon>Mycobacteriales</taxon>
        <taxon>Corynebacteriaceae</taxon>
        <taxon>Corynebacterium</taxon>
    </lineage>
</organism>
<feature type="transmembrane region" description="Helical" evidence="7">
    <location>
        <begin position="205"/>
        <end position="232"/>
    </location>
</feature>
<evidence type="ECO:0000256" key="6">
    <source>
        <dbReference type="ARBA" id="ARBA00023136"/>
    </source>
</evidence>
<feature type="compositionally biased region" description="Low complexity" evidence="8">
    <location>
        <begin position="332"/>
        <end position="370"/>
    </location>
</feature>
<dbReference type="Proteomes" id="UP000058446">
    <property type="component" value="Chromosome"/>
</dbReference>
<dbReference type="Pfam" id="PF00902">
    <property type="entry name" value="TatC"/>
    <property type="match status" value="1"/>
</dbReference>
<keyword evidence="10" id="KW-1185">Reference proteome</keyword>
<dbReference type="EMBL" id="CP006841">
    <property type="protein sequence ID" value="ALA67441.1"/>
    <property type="molecule type" value="Genomic_DNA"/>
</dbReference>
<dbReference type="STRING" id="1408189.CLAC_06505"/>
<comment type="similarity">
    <text evidence="7">Belongs to the TatC family.</text>
</comment>
<dbReference type="PRINTS" id="PR01840">
    <property type="entry name" value="TATCFAMILY"/>
</dbReference>